<keyword evidence="2" id="KW-0472">Membrane</keyword>
<evidence type="ECO:0000256" key="2">
    <source>
        <dbReference type="SAM" id="Phobius"/>
    </source>
</evidence>
<keyword evidence="2" id="KW-1133">Transmembrane helix</keyword>
<feature type="transmembrane region" description="Helical" evidence="2">
    <location>
        <begin position="274"/>
        <end position="298"/>
    </location>
</feature>
<protein>
    <recommendedName>
        <fullName evidence="5">Transmembrane protein</fullName>
    </recommendedName>
</protein>
<evidence type="ECO:0000313" key="4">
    <source>
        <dbReference type="Proteomes" id="UP000663831"/>
    </source>
</evidence>
<dbReference type="EMBL" id="CAJMWV010003403">
    <property type="protein sequence ID" value="CAE6481295.1"/>
    <property type="molecule type" value="Genomic_DNA"/>
</dbReference>
<comment type="caution">
    <text evidence="3">The sequence shown here is derived from an EMBL/GenBank/DDBJ whole genome shotgun (WGS) entry which is preliminary data.</text>
</comment>
<keyword evidence="2" id="KW-0812">Transmembrane</keyword>
<accession>A0A8H3H325</accession>
<reference evidence="3" key="1">
    <citation type="submission" date="2021-01" db="EMBL/GenBank/DDBJ databases">
        <authorList>
            <person name="Kaushik A."/>
        </authorList>
    </citation>
    <scope>NUCLEOTIDE SEQUENCE</scope>
    <source>
        <strain evidence="3">AG3-1AP</strain>
    </source>
</reference>
<dbReference type="AlphaFoldDB" id="A0A8H3H325"/>
<dbReference type="Proteomes" id="UP000663831">
    <property type="component" value="Unassembled WGS sequence"/>
</dbReference>
<evidence type="ECO:0008006" key="5">
    <source>
        <dbReference type="Google" id="ProtNLM"/>
    </source>
</evidence>
<evidence type="ECO:0000313" key="3">
    <source>
        <dbReference type="EMBL" id="CAE6481295.1"/>
    </source>
</evidence>
<dbReference type="OrthoDB" id="3264850at2759"/>
<proteinExistence type="predicted"/>
<name>A0A8H3H325_9AGAM</name>
<sequence>MSLPSWDLQSFAFGWNLNITKNEYTIPQCSSVTLQYWGSINNRIVNPPPTPPYNLVLYSGGFEPWTISLNNSDDSAAATGITQWLAELPVGPVFAVSMKDSRGYSGGLMDATIRMTPVAGCDAASLLKASSLSINMDGSYQCREALVTVNNGVPPYTLEVIPLGGNYKTIHFALSPLRLTLDMSAGMSFWCTYTYHSHVHIHEFFSKVAVSDSQGSSGVKGPYLIDSSPDNSCLGLATTVTAGRFSTLYPGGTARPTEVGGVPSPSSATTFTNAAVVMAVLIPLLAIAIAMALLWLCFRHSSRYYPFERERPRVGYPNNYISEYTPVPAAESTVPTMDTLDRSSSSTSPHTSSNMSHTRVLVNPNSHYLGPIEIEPLTFGTVEDLIATKNRPSAT</sequence>
<organism evidence="3 4">
    <name type="scientific">Rhizoctonia solani</name>
    <dbReference type="NCBI Taxonomy" id="456999"/>
    <lineage>
        <taxon>Eukaryota</taxon>
        <taxon>Fungi</taxon>
        <taxon>Dikarya</taxon>
        <taxon>Basidiomycota</taxon>
        <taxon>Agaricomycotina</taxon>
        <taxon>Agaricomycetes</taxon>
        <taxon>Cantharellales</taxon>
        <taxon>Ceratobasidiaceae</taxon>
        <taxon>Rhizoctonia</taxon>
    </lineage>
</organism>
<feature type="region of interest" description="Disordered" evidence="1">
    <location>
        <begin position="332"/>
        <end position="357"/>
    </location>
</feature>
<gene>
    <name evidence="3" type="ORF">RDB_LOCUS99584</name>
</gene>
<feature type="compositionally biased region" description="Low complexity" evidence="1">
    <location>
        <begin position="343"/>
        <end position="357"/>
    </location>
</feature>
<evidence type="ECO:0000256" key="1">
    <source>
        <dbReference type="SAM" id="MobiDB-lite"/>
    </source>
</evidence>